<dbReference type="EMBL" id="ADFR01000014">
    <property type="protein sequence ID" value="EFC05378.1"/>
    <property type="molecule type" value="Genomic_DNA"/>
</dbReference>
<evidence type="ECO:0000313" key="2">
    <source>
        <dbReference type="Proteomes" id="UP000005017"/>
    </source>
</evidence>
<dbReference type="InterPro" id="IPR003795">
    <property type="entry name" value="DUF192"/>
</dbReference>
<dbReference type="PANTHER" id="PTHR37953:SF1">
    <property type="entry name" value="UPF0127 PROTEIN MJ1496"/>
    <property type="match status" value="1"/>
</dbReference>
<dbReference type="OrthoDB" id="9813379at2"/>
<dbReference type="AlphaFoldDB" id="D2MPS5"/>
<dbReference type="Proteomes" id="UP000005017">
    <property type="component" value="Unassembled WGS sequence"/>
</dbReference>
<dbReference type="STRING" id="679192.HMPREF9013_0312"/>
<dbReference type="InterPro" id="IPR038695">
    <property type="entry name" value="Saro_0823-like_sf"/>
</dbReference>
<proteinExistence type="predicted"/>
<name>D2MPS5_9FIRM</name>
<accession>D2MPS5</accession>
<protein>
    <submittedName>
        <fullName evidence="1">Putative ACR, COG1430</fullName>
    </submittedName>
</protein>
<evidence type="ECO:0000313" key="1">
    <source>
        <dbReference type="EMBL" id="EFC05378.1"/>
    </source>
</evidence>
<dbReference type="Pfam" id="PF02643">
    <property type="entry name" value="DUF192"/>
    <property type="match status" value="1"/>
</dbReference>
<dbReference type="eggNOG" id="COG1430">
    <property type="taxonomic scope" value="Bacteria"/>
</dbReference>
<gene>
    <name evidence="1" type="ORF">HMPREF9013_0312</name>
</gene>
<dbReference type="RefSeq" id="WP_006627388.1">
    <property type="nucleotide sequence ID" value="NZ_ADFR01000014.1"/>
</dbReference>
<organism evidence="1 2">
    <name type="scientific">Bulleidia extructa W1219</name>
    <dbReference type="NCBI Taxonomy" id="679192"/>
    <lineage>
        <taxon>Bacteria</taxon>
        <taxon>Bacillati</taxon>
        <taxon>Bacillota</taxon>
        <taxon>Erysipelotrichia</taxon>
        <taxon>Erysipelotrichales</taxon>
        <taxon>Erysipelotrichaceae</taxon>
        <taxon>Bulleidia</taxon>
    </lineage>
</organism>
<dbReference type="PANTHER" id="PTHR37953">
    <property type="entry name" value="UPF0127 PROTEIN MJ1496"/>
    <property type="match status" value="1"/>
</dbReference>
<dbReference type="Gene3D" id="2.60.120.1140">
    <property type="entry name" value="Protein of unknown function DUF192"/>
    <property type="match status" value="1"/>
</dbReference>
<keyword evidence="2" id="KW-1185">Reference proteome</keyword>
<sequence length="112" mass="13180">MNQKVLILSDRTEIPVRVADTFWLRLKGLMFDKSLEGGLFFPNVSRVHTNFMRFTIDVVYLDQTMKVLDWETLPAWRIGKKVKQAKHVLELNQGVAQSFKKGEQIKEKEHEY</sequence>
<reference evidence="2" key="1">
    <citation type="submission" date="2009-12" db="EMBL/GenBank/DDBJ databases">
        <title>Sequence of Clostridiales genomosp. BVAB3 str. UPII9-5.</title>
        <authorList>
            <person name="Madupu R."/>
            <person name="Durkin A.S."/>
            <person name="Torralba M."/>
            <person name="Methe B."/>
            <person name="Sutton G.G."/>
            <person name="Strausberg R.L."/>
            <person name="Nelson K.E."/>
        </authorList>
    </citation>
    <scope>NUCLEOTIDE SEQUENCE [LARGE SCALE GENOMIC DNA]</scope>
    <source>
        <strain evidence="2">W1219</strain>
    </source>
</reference>
<comment type="caution">
    <text evidence="1">The sequence shown here is derived from an EMBL/GenBank/DDBJ whole genome shotgun (WGS) entry which is preliminary data.</text>
</comment>